<sequence length="97" mass="10918">MATVHVVCAREKRLLCHETCLAILLALHIIHDGRRRAYLPNTASCPFSVKPFEVTAFPSLHNVLLTGLLRKNLTKFMIITPCSQQKYNSRLTEVGVT</sequence>
<proteinExistence type="predicted"/>
<organism evidence="1 2">
    <name type="scientific">Ancylostoma ceylanicum</name>
    <dbReference type="NCBI Taxonomy" id="53326"/>
    <lineage>
        <taxon>Eukaryota</taxon>
        <taxon>Metazoa</taxon>
        <taxon>Ecdysozoa</taxon>
        <taxon>Nematoda</taxon>
        <taxon>Chromadorea</taxon>
        <taxon>Rhabditida</taxon>
        <taxon>Rhabditina</taxon>
        <taxon>Rhabditomorpha</taxon>
        <taxon>Strongyloidea</taxon>
        <taxon>Ancylostomatidae</taxon>
        <taxon>Ancylostomatinae</taxon>
        <taxon>Ancylostoma</taxon>
    </lineage>
</organism>
<dbReference type="Proteomes" id="UP000024635">
    <property type="component" value="Unassembled WGS sequence"/>
</dbReference>
<dbReference type="EMBL" id="JARK01001585">
    <property type="protein sequence ID" value="EYB88295.1"/>
    <property type="molecule type" value="Genomic_DNA"/>
</dbReference>
<reference evidence="2" key="1">
    <citation type="journal article" date="2015" name="Nat. Genet.">
        <title>The genome and transcriptome of the zoonotic hookworm Ancylostoma ceylanicum identify infection-specific gene families.</title>
        <authorList>
            <person name="Schwarz E.M."/>
            <person name="Hu Y."/>
            <person name="Antoshechkin I."/>
            <person name="Miller M.M."/>
            <person name="Sternberg P.W."/>
            <person name="Aroian R.V."/>
        </authorList>
    </citation>
    <scope>NUCLEOTIDE SEQUENCE</scope>
    <source>
        <strain evidence="2">HY135</strain>
    </source>
</reference>
<comment type="caution">
    <text evidence="1">The sequence shown here is derived from an EMBL/GenBank/DDBJ whole genome shotgun (WGS) entry which is preliminary data.</text>
</comment>
<dbReference type="AlphaFoldDB" id="A0A016SCC5"/>
<gene>
    <name evidence="1" type="primary">Acey_s0249.g110</name>
    <name evidence="1" type="ORF">Y032_0249g110</name>
</gene>
<keyword evidence="2" id="KW-1185">Reference proteome</keyword>
<name>A0A016SCC5_9BILA</name>
<protein>
    <submittedName>
        <fullName evidence="1">Uncharacterized protein</fullName>
    </submittedName>
</protein>
<evidence type="ECO:0000313" key="2">
    <source>
        <dbReference type="Proteomes" id="UP000024635"/>
    </source>
</evidence>
<evidence type="ECO:0000313" key="1">
    <source>
        <dbReference type="EMBL" id="EYB88295.1"/>
    </source>
</evidence>
<accession>A0A016SCC5</accession>